<dbReference type="Proteomes" id="UP001141552">
    <property type="component" value="Unassembled WGS sequence"/>
</dbReference>
<reference evidence="9" key="2">
    <citation type="journal article" date="2023" name="Plants (Basel)">
        <title>Annotation of the Turnera subulata (Passifloraceae) Draft Genome Reveals the S-Locus Evolved after the Divergence of Turneroideae from Passifloroideae in a Stepwise Manner.</title>
        <authorList>
            <person name="Henning P.M."/>
            <person name="Roalson E.H."/>
            <person name="Mir W."/>
            <person name="McCubbin A.G."/>
            <person name="Shore J.S."/>
        </authorList>
    </citation>
    <scope>NUCLEOTIDE SEQUENCE</scope>
    <source>
        <strain evidence="9">F60SS</strain>
    </source>
</reference>
<dbReference type="InterPro" id="IPR037381">
    <property type="entry name" value="RFWD3"/>
</dbReference>
<dbReference type="PROSITE" id="PS50089">
    <property type="entry name" value="ZF_RING_2"/>
    <property type="match status" value="1"/>
</dbReference>
<feature type="chain" id="PRO_5040115516" description="RING-type E3 ubiquitin transferase" evidence="7">
    <location>
        <begin position="18"/>
        <end position="386"/>
    </location>
</feature>
<dbReference type="InterPro" id="IPR056527">
    <property type="entry name" value="WD40_RFWD3"/>
</dbReference>
<evidence type="ECO:0000256" key="3">
    <source>
        <dbReference type="ARBA" id="ARBA00022574"/>
    </source>
</evidence>
<name>A0A9Q0JIU9_9ROSI</name>
<dbReference type="AlphaFoldDB" id="A0A9Q0JIU9"/>
<dbReference type="InterPro" id="IPR036322">
    <property type="entry name" value="WD40_repeat_dom_sf"/>
</dbReference>
<evidence type="ECO:0000256" key="4">
    <source>
        <dbReference type="ARBA" id="ARBA00034306"/>
    </source>
</evidence>
<evidence type="ECO:0000256" key="1">
    <source>
        <dbReference type="ARBA" id="ARBA00000900"/>
    </source>
</evidence>
<dbReference type="GO" id="GO:0061630">
    <property type="term" value="F:ubiquitin protein ligase activity"/>
    <property type="evidence" value="ECO:0007669"/>
    <property type="project" value="UniProtKB-EC"/>
</dbReference>
<evidence type="ECO:0000256" key="7">
    <source>
        <dbReference type="SAM" id="SignalP"/>
    </source>
</evidence>
<evidence type="ECO:0000256" key="6">
    <source>
        <dbReference type="SAM" id="Coils"/>
    </source>
</evidence>
<feature type="domain" description="RING-type" evidence="8">
    <location>
        <begin position="20"/>
        <end position="46"/>
    </location>
</feature>
<dbReference type="PANTHER" id="PTHR16047">
    <property type="entry name" value="RFWD3 PROTEIN"/>
    <property type="match status" value="1"/>
</dbReference>
<dbReference type="SUPFAM" id="SSF57850">
    <property type="entry name" value="RING/U-box"/>
    <property type="match status" value="1"/>
</dbReference>
<keyword evidence="10" id="KW-1185">Reference proteome</keyword>
<reference evidence="9" key="1">
    <citation type="submission" date="2022-02" db="EMBL/GenBank/DDBJ databases">
        <authorList>
            <person name="Henning P.M."/>
            <person name="McCubbin A.G."/>
            <person name="Shore J.S."/>
        </authorList>
    </citation>
    <scope>NUCLEOTIDE SEQUENCE</scope>
    <source>
        <strain evidence="9">F60SS</strain>
        <tissue evidence="9">Leaves</tissue>
    </source>
</reference>
<comment type="subcellular location">
    <subcellularLocation>
        <location evidence="4">Nucleus</location>
        <location evidence="4">Nuclear body</location>
    </subcellularLocation>
</comment>
<dbReference type="SUPFAM" id="SSF50978">
    <property type="entry name" value="WD40 repeat-like"/>
    <property type="match status" value="1"/>
</dbReference>
<accession>A0A9Q0JIU9</accession>
<evidence type="ECO:0000256" key="5">
    <source>
        <dbReference type="PROSITE-ProRule" id="PRU00175"/>
    </source>
</evidence>
<keyword evidence="7" id="KW-0732">Signal</keyword>
<gene>
    <name evidence="9" type="ORF">Tsubulata_042095</name>
</gene>
<dbReference type="PANTHER" id="PTHR16047:SF13">
    <property type="entry name" value="E3 UBIQUITIN-PROTEIN LIGASE RFWD3"/>
    <property type="match status" value="1"/>
</dbReference>
<dbReference type="Gene3D" id="3.30.40.10">
    <property type="entry name" value="Zinc/RING finger domain, C3HC4 (zinc finger)"/>
    <property type="match status" value="1"/>
</dbReference>
<keyword evidence="3" id="KW-0853">WD repeat</keyword>
<dbReference type="OrthoDB" id="5600418at2759"/>
<dbReference type="GO" id="GO:0008270">
    <property type="term" value="F:zinc ion binding"/>
    <property type="evidence" value="ECO:0007669"/>
    <property type="project" value="UniProtKB-KW"/>
</dbReference>
<dbReference type="InterPro" id="IPR015943">
    <property type="entry name" value="WD40/YVTN_repeat-like_dom_sf"/>
</dbReference>
<dbReference type="EMBL" id="JAKUCV010002030">
    <property type="protein sequence ID" value="KAJ4844171.1"/>
    <property type="molecule type" value="Genomic_DNA"/>
</dbReference>
<evidence type="ECO:0000259" key="8">
    <source>
        <dbReference type="PROSITE" id="PS50089"/>
    </source>
</evidence>
<feature type="coiled-coil region" evidence="6">
    <location>
        <begin position="66"/>
        <end position="114"/>
    </location>
</feature>
<sequence length="386" mass="43220">MFSDFFSLFLLNYGCSCLRCGHLFGLSCISKWIVQRGRSAKCPQCNSKCTLKDVRKLFAPRIAVVDEESQKRIRFLEAKCDSLEKKDAAWHKQESEAKKREAALQLEFDKLEKTELPVDGARLFDIDASASMLLLARKLPGMGGSHVLTKMSLISPHESEDIFLPSSTKFIKDMQISPLHEDLVLYACLGKKLSVLSMESNNMVLSYDLPAPAWTCSWDLSSSHYLCAGLQNGSLLLFDMRQTIRPVECRDIVASYRPKVEMPCEMVASQCPLTPLASGHGTSGFHLHLKRLGSNYHTLGTEFSTVSDIRLPKSAIINREDEKSLFALGEVTHQLVLQELPSFAVAQRFKPHNHYVCDVKYTNADGQDLLGCLSEDTVQLFSTKLS</sequence>
<comment type="caution">
    <text evidence="9">The sequence shown here is derived from an EMBL/GenBank/DDBJ whole genome shotgun (WGS) entry which is preliminary data.</text>
</comment>
<dbReference type="Gene3D" id="2.130.10.10">
    <property type="entry name" value="YVTN repeat-like/Quinoprotein amine dehydrogenase"/>
    <property type="match status" value="1"/>
</dbReference>
<dbReference type="GO" id="GO:0036297">
    <property type="term" value="P:interstrand cross-link repair"/>
    <property type="evidence" value="ECO:0007669"/>
    <property type="project" value="InterPro"/>
</dbReference>
<dbReference type="EC" id="2.3.2.27" evidence="2"/>
<dbReference type="GO" id="GO:0016567">
    <property type="term" value="P:protein ubiquitination"/>
    <property type="evidence" value="ECO:0007669"/>
    <property type="project" value="InterPro"/>
</dbReference>
<evidence type="ECO:0000313" key="10">
    <source>
        <dbReference type="Proteomes" id="UP001141552"/>
    </source>
</evidence>
<evidence type="ECO:0000256" key="2">
    <source>
        <dbReference type="ARBA" id="ARBA00012483"/>
    </source>
</evidence>
<keyword evidence="5" id="KW-0863">Zinc-finger</keyword>
<dbReference type="InterPro" id="IPR013083">
    <property type="entry name" value="Znf_RING/FYVE/PHD"/>
</dbReference>
<evidence type="ECO:0000313" key="9">
    <source>
        <dbReference type="EMBL" id="KAJ4844171.1"/>
    </source>
</evidence>
<keyword evidence="5" id="KW-0479">Metal-binding</keyword>
<keyword evidence="6" id="KW-0175">Coiled coil</keyword>
<comment type="catalytic activity">
    <reaction evidence="1">
        <text>S-ubiquitinyl-[E2 ubiquitin-conjugating enzyme]-L-cysteine + [acceptor protein]-L-lysine = [E2 ubiquitin-conjugating enzyme]-L-cysteine + N(6)-ubiquitinyl-[acceptor protein]-L-lysine.</text>
        <dbReference type="EC" id="2.3.2.27"/>
    </reaction>
</comment>
<keyword evidence="5" id="KW-0862">Zinc</keyword>
<protein>
    <recommendedName>
        <fullName evidence="2">RING-type E3 ubiquitin transferase</fullName>
        <ecNumber evidence="2">2.3.2.27</ecNumber>
    </recommendedName>
</protein>
<dbReference type="Pfam" id="PF23419">
    <property type="entry name" value="WD40_RFWD3"/>
    <property type="match status" value="1"/>
</dbReference>
<organism evidence="9 10">
    <name type="scientific">Turnera subulata</name>
    <dbReference type="NCBI Taxonomy" id="218843"/>
    <lineage>
        <taxon>Eukaryota</taxon>
        <taxon>Viridiplantae</taxon>
        <taxon>Streptophyta</taxon>
        <taxon>Embryophyta</taxon>
        <taxon>Tracheophyta</taxon>
        <taxon>Spermatophyta</taxon>
        <taxon>Magnoliopsida</taxon>
        <taxon>eudicotyledons</taxon>
        <taxon>Gunneridae</taxon>
        <taxon>Pentapetalae</taxon>
        <taxon>rosids</taxon>
        <taxon>fabids</taxon>
        <taxon>Malpighiales</taxon>
        <taxon>Passifloraceae</taxon>
        <taxon>Turnera</taxon>
    </lineage>
</organism>
<dbReference type="InterPro" id="IPR001841">
    <property type="entry name" value="Znf_RING"/>
</dbReference>
<feature type="signal peptide" evidence="7">
    <location>
        <begin position="1"/>
        <end position="17"/>
    </location>
</feature>
<proteinExistence type="predicted"/>
<dbReference type="GO" id="GO:0016604">
    <property type="term" value="C:nuclear body"/>
    <property type="evidence" value="ECO:0007669"/>
    <property type="project" value="UniProtKB-SubCell"/>
</dbReference>